<dbReference type="Proteomes" id="UP000249619">
    <property type="component" value="Unassembled WGS sequence"/>
</dbReference>
<feature type="compositionally biased region" description="Polar residues" evidence="1">
    <location>
        <begin position="59"/>
        <end position="72"/>
    </location>
</feature>
<accession>A0A364MSA1</accession>
<reference evidence="3" key="1">
    <citation type="submission" date="2018-05" db="EMBL/GenBank/DDBJ databases">
        <title>Draft genome sequence of Stemphylium lycopersici strain CIDEFI 213.</title>
        <authorList>
            <person name="Medina R."/>
            <person name="Franco M.E.E."/>
            <person name="Lucentini C.G."/>
            <person name="Saparrat M.C.N."/>
            <person name="Balatti P.A."/>
        </authorList>
    </citation>
    <scope>NUCLEOTIDE SEQUENCE [LARGE SCALE GENOMIC DNA]</scope>
    <source>
        <strain evidence="3">CIDEFI 213</strain>
    </source>
</reference>
<comment type="caution">
    <text evidence="2">The sequence shown here is derived from an EMBL/GenBank/DDBJ whole genome shotgun (WGS) entry which is preliminary data.</text>
</comment>
<evidence type="ECO:0000256" key="1">
    <source>
        <dbReference type="SAM" id="MobiDB-lite"/>
    </source>
</evidence>
<feature type="region of interest" description="Disordered" evidence="1">
    <location>
        <begin position="29"/>
        <end position="104"/>
    </location>
</feature>
<organism evidence="2 3">
    <name type="scientific">Stemphylium lycopersici</name>
    <name type="common">Tomato gray leaf spot disease fungus</name>
    <name type="synonym">Thyrospora lycopersici</name>
    <dbReference type="NCBI Taxonomy" id="183478"/>
    <lineage>
        <taxon>Eukaryota</taxon>
        <taxon>Fungi</taxon>
        <taxon>Dikarya</taxon>
        <taxon>Ascomycota</taxon>
        <taxon>Pezizomycotina</taxon>
        <taxon>Dothideomycetes</taxon>
        <taxon>Pleosporomycetidae</taxon>
        <taxon>Pleosporales</taxon>
        <taxon>Pleosporineae</taxon>
        <taxon>Pleosporaceae</taxon>
        <taxon>Stemphylium</taxon>
    </lineage>
</organism>
<feature type="compositionally biased region" description="Basic and acidic residues" evidence="1">
    <location>
        <begin position="73"/>
        <end position="84"/>
    </location>
</feature>
<dbReference type="AlphaFoldDB" id="A0A364MSA1"/>
<dbReference type="OrthoDB" id="529205at2759"/>
<evidence type="ECO:0000313" key="2">
    <source>
        <dbReference type="EMBL" id="RAR01832.1"/>
    </source>
</evidence>
<evidence type="ECO:0000313" key="3">
    <source>
        <dbReference type="Proteomes" id="UP000249619"/>
    </source>
</evidence>
<dbReference type="EMBL" id="QGDH01000245">
    <property type="protein sequence ID" value="RAR01832.1"/>
    <property type="molecule type" value="Genomic_DNA"/>
</dbReference>
<name>A0A364MSA1_STELY</name>
<keyword evidence="3" id="KW-1185">Reference proteome</keyword>
<feature type="compositionally biased region" description="Basic and acidic residues" evidence="1">
    <location>
        <begin position="92"/>
        <end position="104"/>
    </location>
</feature>
<protein>
    <submittedName>
        <fullName evidence="2">Mitochondrial carrier protein pet8 protein</fullName>
    </submittedName>
</protein>
<sequence>MSAIRAFATRRAPFAFVQRAAFSQSIVRPAGKESALHSEGRAHEVEEKKQEQLNKQKQGQANWEEQLASDSESAVKADRSETGKDTQQQIKELQDESKKVKPGQ</sequence>
<feature type="compositionally biased region" description="Basic and acidic residues" evidence="1">
    <location>
        <begin position="30"/>
        <end position="54"/>
    </location>
</feature>
<proteinExistence type="predicted"/>
<gene>
    <name evidence="2" type="ORF">DDE83_008776</name>
</gene>